<proteinExistence type="inferred from homology"/>
<dbReference type="InterPro" id="IPR014048">
    <property type="entry name" value="MethylDNA_cys_MeTrfase_DNA-bd"/>
</dbReference>
<dbReference type="PANTHER" id="PTHR10815">
    <property type="entry name" value="METHYLATED-DNA--PROTEIN-CYSTEINE METHYLTRANSFERASE"/>
    <property type="match status" value="1"/>
</dbReference>
<keyword evidence="4 8" id="KW-0808">Transferase</keyword>
<dbReference type="Gene3D" id="3.30.160.70">
    <property type="entry name" value="Methylated DNA-protein cysteine methyltransferase domain"/>
    <property type="match status" value="1"/>
</dbReference>
<keyword evidence="5 8" id="KW-0227">DNA damage</keyword>
<dbReference type="NCBIfam" id="TIGR00589">
    <property type="entry name" value="ogt"/>
    <property type="match status" value="1"/>
</dbReference>
<evidence type="ECO:0000256" key="8">
    <source>
        <dbReference type="HAMAP-Rule" id="MF_00772"/>
    </source>
</evidence>
<dbReference type="InterPro" id="IPR008332">
    <property type="entry name" value="MethylG_MeTrfase_N"/>
</dbReference>
<dbReference type="SUPFAM" id="SSF53155">
    <property type="entry name" value="Methylated DNA-protein cysteine methyltransferase domain"/>
    <property type="match status" value="1"/>
</dbReference>
<feature type="domain" description="Methylguanine DNA methyltransferase ribonuclease-like" evidence="10">
    <location>
        <begin position="11"/>
        <end position="73"/>
    </location>
</feature>
<evidence type="ECO:0000256" key="6">
    <source>
        <dbReference type="ARBA" id="ARBA00023204"/>
    </source>
</evidence>
<dbReference type="EMBL" id="JAWJZB010000001">
    <property type="protein sequence ID" value="MDV5087318.1"/>
    <property type="molecule type" value="Genomic_DNA"/>
</dbReference>
<dbReference type="InterPro" id="IPR036631">
    <property type="entry name" value="MGMT_N_sf"/>
</dbReference>
<keyword evidence="3 8" id="KW-0489">Methyltransferase</keyword>
<comment type="caution">
    <text evidence="11">The sequence shown here is derived from an EMBL/GenBank/DDBJ whole genome shotgun (WGS) entry which is preliminary data.</text>
</comment>
<comment type="subcellular location">
    <subcellularLocation>
        <location evidence="8">Cytoplasm</location>
    </subcellularLocation>
</comment>
<evidence type="ECO:0000256" key="5">
    <source>
        <dbReference type="ARBA" id="ARBA00022763"/>
    </source>
</evidence>
<keyword evidence="2 8" id="KW-0963">Cytoplasm</keyword>
<accession>A0ABU3Z5X2</accession>
<evidence type="ECO:0000259" key="10">
    <source>
        <dbReference type="Pfam" id="PF02870"/>
    </source>
</evidence>
<keyword evidence="6 8" id="KW-0234">DNA repair</keyword>
<dbReference type="CDD" id="cd06445">
    <property type="entry name" value="ATase"/>
    <property type="match status" value="1"/>
</dbReference>
<evidence type="ECO:0000256" key="4">
    <source>
        <dbReference type="ARBA" id="ARBA00022679"/>
    </source>
</evidence>
<dbReference type="RefSeq" id="WP_295192980.1">
    <property type="nucleotide sequence ID" value="NZ_JAWJZA010000016.1"/>
</dbReference>
<evidence type="ECO:0000259" key="9">
    <source>
        <dbReference type="Pfam" id="PF01035"/>
    </source>
</evidence>
<organism evidence="11 12">
    <name type="scientific">Veillonella absiana</name>
    <dbReference type="NCBI Taxonomy" id="3079305"/>
    <lineage>
        <taxon>Bacteria</taxon>
        <taxon>Bacillati</taxon>
        <taxon>Bacillota</taxon>
        <taxon>Negativicutes</taxon>
        <taxon>Veillonellales</taxon>
        <taxon>Veillonellaceae</taxon>
        <taxon>Veillonella</taxon>
    </lineage>
</organism>
<gene>
    <name evidence="11" type="ORF">RVY80_00395</name>
</gene>
<dbReference type="InterPro" id="IPR036388">
    <property type="entry name" value="WH-like_DNA-bd_sf"/>
</dbReference>
<evidence type="ECO:0000256" key="7">
    <source>
        <dbReference type="ARBA" id="ARBA00049348"/>
    </source>
</evidence>
<dbReference type="GO" id="GO:0003908">
    <property type="term" value="F:methylated-DNA-[protein]-cysteine S-methyltransferase activity"/>
    <property type="evidence" value="ECO:0007669"/>
    <property type="project" value="UniProtKB-EC"/>
</dbReference>
<evidence type="ECO:0000256" key="1">
    <source>
        <dbReference type="ARBA" id="ARBA00001286"/>
    </source>
</evidence>
<dbReference type="EC" id="2.1.1.63" evidence="8"/>
<comment type="catalytic activity">
    <reaction evidence="7 8">
        <text>a 6-O-methyl-2'-deoxyguanosine in DNA + L-cysteinyl-[protein] = S-methyl-L-cysteinyl-[protein] + a 2'-deoxyguanosine in DNA</text>
        <dbReference type="Rhea" id="RHEA:24000"/>
        <dbReference type="Rhea" id="RHEA-COMP:10131"/>
        <dbReference type="Rhea" id="RHEA-COMP:10132"/>
        <dbReference type="Rhea" id="RHEA-COMP:11367"/>
        <dbReference type="Rhea" id="RHEA-COMP:11368"/>
        <dbReference type="ChEBI" id="CHEBI:29950"/>
        <dbReference type="ChEBI" id="CHEBI:82612"/>
        <dbReference type="ChEBI" id="CHEBI:85445"/>
        <dbReference type="ChEBI" id="CHEBI:85448"/>
        <dbReference type="EC" id="2.1.1.63"/>
    </reaction>
</comment>
<keyword evidence="12" id="KW-1185">Reference proteome</keyword>
<evidence type="ECO:0000256" key="3">
    <source>
        <dbReference type="ARBA" id="ARBA00022603"/>
    </source>
</evidence>
<feature type="domain" description="Methylated-DNA-[protein]-cysteine S-methyltransferase DNA binding" evidence="9">
    <location>
        <begin position="82"/>
        <end position="166"/>
    </location>
</feature>
<comment type="similarity">
    <text evidence="8">Belongs to the MGMT family.</text>
</comment>
<dbReference type="SUPFAM" id="SSF46767">
    <property type="entry name" value="Methylated DNA-protein cysteine methyltransferase, C-terminal domain"/>
    <property type="match status" value="1"/>
</dbReference>
<dbReference type="PROSITE" id="PS00374">
    <property type="entry name" value="MGMT"/>
    <property type="match status" value="1"/>
</dbReference>
<dbReference type="Gene3D" id="1.10.10.10">
    <property type="entry name" value="Winged helix-like DNA-binding domain superfamily/Winged helix DNA-binding domain"/>
    <property type="match status" value="1"/>
</dbReference>
<protein>
    <recommendedName>
        <fullName evidence="8">Methylated-DNA--protein-cysteine methyltransferase</fullName>
        <ecNumber evidence="8">2.1.1.63</ecNumber>
    </recommendedName>
    <alternativeName>
        <fullName evidence="8">6-O-methylguanine-DNA methyltransferase</fullName>
        <shortName evidence="8">MGMT</shortName>
    </alternativeName>
    <alternativeName>
        <fullName evidence="8">O-6-methylguanine-DNA-alkyltransferase</fullName>
    </alternativeName>
</protein>
<evidence type="ECO:0000313" key="11">
    <source>
        <dbReference type="EMBL" id="MDV5087318.1"/>
    </source>
</evidence>
<dbReference type="PANTHER" id="PTHR10815:SF5">
    <property type="entry name" value="METHYLATED-DNA--PROTEIN-CYSTEINE METHYLTRANSFERASE"/>
    <property type="match status" value="1"/>
</dbReference>
<sequence length="170" mass="18769">MGITREFIQHFNSPLGPITIASNGDALTGLWFDGQKYDRATLGAEYTEKTCDVLEQTKQWLEEYFAGKKPKKFPPIQFVGTPFRQQVWNLLLEIPHGKTVTYGEISDMLKQIDPTSKACSRAIGGAVGHNPISIIVPCHRVMGADGKMTGYAGGVDKKIKLLELEKSGEI</sequence>
<dbReference type="GO" id="GO:0032259">
    <property type="term" value="P:methylation"/>
    <property type="evidence" value="ECO:0007669"/>
    <property type="project" value="UniProtKB-KW"/>
</dbReference>
<dbReference type="InterPro" id="IPR036217">
    <property type="entry name" value="MethylDNA_cys_MeTrfase_DNAb"/>
</dbReference>
<comment type="catalytic activity">
    <reaction evidence="1 8">
        <text>a 4-O-methyl-thymidine in DNA + L-cysteinyl-[protein] = a thymidine in DNA + S-methyl-L-cysteinyl-[protein]</text>
        <dbReference type="Rhea" id="RHEA:53428"/>
        <dbReference type="Rhea" id="RHEA-COMP:10131"/>
        <dbReference type="Rhea" id="RHEA-COMP:10132"/>
        <dbReference type="Rhea" id="RHEA-COMP:13555"/>
        <dbReference type="Rhea" id="RHEA-COMP:13556"/>
        <dbReference type="ChEBI" id="CHEBI:29950"/>
        <dbReference type="ChEBI" id="CHEBI:82612"/>
        <dbReference type="ChEBI" id="CHEBI:137386"/>
        <dbReference type="ChEBI" id="CHEBI:137387"/>
        <dbReference type="EC" id="2.1.1.63"/>
    </reaction>
</comment>
<dbReference type="InterPro" id="IPR001497">
    <property type="entry name" value="MethylDNA_cys_MeTrfase_AS"/>
</dbReference>
<dbReference type="Pfam" id="PF01035">
    <property type="entry name" value="DNA_binding_1"/>
    <property type="match status" value="1"/>
</dbReference>
<reference evidence="11 12" key="1">
    <citation type="submission" date="2023-10" db="EMBL/GenBank/DDBJ databases">
        <title>Veillonella sp. nov., isolated from a pig farm feces dump.</title>
        <authorList>
            <person name="Chang Y.-H."/>
        </authorList>
    </citation>
    <scope>NUCLEOTIDE SEQUENCE [LARGE SCALE GENOMIC DNA]</scope>
    <source>
        <strain evidence="11 12">YH-vei2233</strain>
    </source>
</reference>
<dbReference type="HAMAP" id="MF_00772">
    <property type="entry name" value="OGT"/>
    <property type="match status" value="1"/>
</dbReference>
<dbReference type="InterPro" id="IPR023546">
    <property type="entry name" value="MGMT"/>
</dbReference>
<evidence type="ECO:0000313" key="12">
    <source>
        <dbReference type="Proteomes" id="UP001272515"/>
    </source>
</evidence>
<dbReference type="Pfam" id="PF02870">
    <property type="entry name" value="Methyltransf_1N"/>
    <property type="match status" value="1"/>
</dbReference>
<feature type="active site" description="Nucleophile; methyl group acceptor" evidence="8">
    <location>
        <position position="138"/>
    </location>
</feature>
<dbReference type="Proteomes" id="UP001272515">
    <property type="component" value="Unassembled WGS sequence"/>
</dbReference>
<name>A0ABU3Z5X2_9FIRM</name>
<comment type="function">
    <text evidence="8">Involved in the cellular defense against the biological effects of O6-methylguanine (O6-MeG) and O4-methylthymine (O4-MeT) in DNA. Repairs the methylated nucleobase in DNA by stoichiometrically transferring the methyl group to a cysteine residue in the enzyme. This is a suicide reaction: the enzyme is irreversibly inactivated.</text>
</comment>
<evidence type="ECO:0000256" key="2">
    <source>
        <dbReference type="ARBA" id="ARBA00022490"/>
    </source>
</evidence>
<comment type="miscellaneous">
    <text evidence="8">This enzyme catalyzes only one turnover and therefore is not strictly catalytic. According to one definition, an enzyme is a biocatalyst that acts repeatedly and over many reaction cycles.</text>
</comment>